<dbReference type="PANTHER" id="PTHR46580">
    <property type="entry name" value="SENSOR KINASE-RELATED"/>
    <property type="match status" value="1"/>
</dbReference>
<dbReference type="Pfam" id="PF13517">
    <property type="entry name" value="FG-GAP_3"/>
    <property type="match status" value="3"/>
</dbReference>
<protein>
    <recommendedName>
        <fullName evidence="3">VCBS repeat-containing protein</fullName>
    </recommendedName>
</protein>
<evidence type="ECO:0000256" key="1">
    <source>
        <dbReference type="ARBA" id="ARBA00022729"/>
    </source>
</evidence>
<dbReference type="Gene3D" id="2.30.30.100">
    <property type="match status" value="1"/>
</dbReference>
<dbReference type="Gene3D" id="2.130.10.130">
    <property type="entry name" value="Integrin alpha, N-terminal"/>
    <property type="match status" value="2"/>
</dbReference>
<organism evidence="2">
    <name type="scientific">marine metagenome</name>
    <dbReference type="NCBI Taxonomy" id="408172"/>
    <lineage>
        <taxon>unclassified sequences</taxon>
        <taxon>metagenomes</taxon>
        <taxon>ecological metagenomes</taxon>
    </lineage>
</organism>
<name>A0A381T802_9ZZZZ</name>
<evidence type="ECO:0008006" key="3">
    <source>
        <dbReference type="Google" id="ProtNLM"/>
    </source>
</evidence>
<gene>
    <name evidence="2" type="ORF">METZ01_LOCUS65149</name>
</gene>
<evidence type="ECO:0000313" key="2">
    <source>
        <dbReference type="EMBL" id="SVA12295.1"/>
    </source>
</evidence>
<dbReference type="InterPro" id="IPR013517">
    <property type="entry name" value="FG-GAP"/>
</dbReference>
<accession>A0A381T802</accession>
<dbReference type="PANTHER" id="PTHR46580:SF4">
    <property type="entry name" value="ATP_GTP-BINDING PROTEIN"/>
    <property type="match status" value="1"/>
</dbReference>
<reference evidence="2" key="1">
    <citation type="submission" date="2018-05" db="EMBL/GenBank/DDBJ databases">
        <authorList>
            <person name="Lanie J.A."/>
            <person name="Ng W.-L."/>
            <person name="Kazmierczak K.M."/>
            <person name="Andrzejewski T.M."/>
            <person name="Davidsen T.M."/>
            <person name="Wayne K.J."/>
            <person name="Tettelin H."/>
            <person name="Glass J.I."/>
            <person name="Rusch D."/>
            <person name="Podicherti R."/>
            <person name="Tsui H.-C.T."/>
            <person name="Winkler M.E."/>
        </authorList>
    </citation>
    <scope>NUCLEOTIDE SEQUENCE</scope>
</reference>
<dbReference type="InterPro" id="IPR028994">
    <property type="entry name" value="Integrin_alpha_N"/>
</dbReference>
<sequence length="389" mass="42428">MLRILTAHIASLKKYLFHFKVFLGFTIVIFSPSCGQSEPAPDLFSLPTVYKVGKKPDEIKARDMNLDGFPDILVSNAGSDTLSYFEAIGDGTFKTAFTMNTGREPLAFEVGDFNGDKILDIAVSNYGDGNISIILGQKDGVFKQKANIKVGRLPIAVSVGDFNNDEKLDLAITLRFDKLVVFLGMGDGSFKMGEVYKASGTPAYMTVGDFDNDKNLDIAVAFNAVQVNFLRVFYGNGDGTFKTPIKILGGKQSAFITQHDINNDGKNDLLTSSSMHDVIKIFLNNGKSGFTPTEDTAAEKGPEYIVPGDFNGDNIPDLAVANRRDASISILQGRGDGTFIFPHFNYPVGANARAMIGEDFNDDGLTDLALLIYDRQMMEIILRKNSSPN</sequence>
<proteinExistence type="predicted"/>
<dbReference type="SUPFAM" id="SSF69318">
    <property type="entry name" value="Integrin alpha N-terminal domain"/>
    <property type="match status" value="1"/>
</dbReference>
<dbReference type="AlphaFoldDB" id="A0A381T802"/>
<dbReference type="EMBL" id="UINC01004165">
    <property type="protein sequence ID" value="SVA12295.1"/>
    <property type="molecule type" value="Genomic_DNA"/>
</dbReference>
<keyword evidence="1" id="KW-0732">Signal</keyword>